<feature type="compositionally biased region" description="Basic and acidic residues" evidence="1">
    <location>
        <begin position="112"/>
        <end position="127"/>
    </location>
</feature>
<proteinExistence type="predicted"/>
<feature type="compositionally biased region" description="Polar residues" evidence="1">
    <location>
        <begin position="401"/>
        <end position="418"/>
    </location>
</feature>
<organism evidence="2 3">
    <name type="scientific">Branchiostoma lanceolatum</name>
    <name type="common">Common lancelet</name>
    <name type="synonym">Amphioxus lanceolatum</name>
    <dbReference type="NCBI Taxonomy" id="7740"/>
    <lineage>
        <taxon>Eukaryota</taxon>
        <taxon>Metazoa</taxon>
        <taxon>Chordata</taxon>
        <taxon>Cephalochordata</taxon>
        <taxon>Leptocardii</taxon>
        <taxon>Amphioxiformes</taxon>
        <taxon>Branchiostomatidae</taxon>
        <taxon>Branchiostoma</taxon>
    </lineage>
</organism>
<feature type="region of interest" description="Disordered" evidence="1">
    <location>
        <begin position="101"/>
        <end position="157"/>
    </location>
</feature>
<protein>
    <submittedName>
        <fullName evidence="2">Hypp8694 protein</fullName>
    </submittedName>
</protein>
<keyword evidence="3" id="KW-1185">Reference proteome</keyword>
<evidence type="ECO:0000313" key="2">
    <source>
        <dbReference type="EMBL" id="CAH1249814.1"/>
    </source>
</evidence>
<feature type="region of interest" description="Disordered" evidence="1">
    <location>
        <begin position="213"/>
        <end position="242"/>
    </location>
</feature>
<sequence length="460" mass="50910">MMKKPAKLPPHFGIGPDMMTSTVAGSTVATVTSGRQPEWFEDQRGVPEQQSKYLLKLRSLREGLIRQEQANLNNALGRIQRQNYAGKHNAKPFYNRKPLAHAQSTPFHRKAPHLERLKRIRESKPPPRLEPLQGQPMLSSAVPTKTGVSTSNKTPREDDDVDILMESWKKRYLSEPGAKIGPSQLQALLHPTHSIPNVGRRAIGSPKDLSLSFSREDSFTKQKPLNRPPRYARRSVTSKQSNEHINLEPDVASYQLPIVQATPPDHVMHVLEQMARAQTVSGALKPPPTTPWLDGQYDYDPDVMTHLTSSMAQLPAEVPYEQDLPVDTIETKTEDVAPENIPQDPPADNVFITQDTTEVSQTVSRDPKTSDSSVSEKKVETPEKKVSSKESKRSSHRSNSNHQTPAAVSSRGSNNSQLDVLKGSADDSESGSASPRRQIVVQMPEMPAAHAGKEEISEAA</sequence>
<evidence type="ECO:0000313" key="3">
    <source>
        <dbReference type="Proteomes" id="UP000838412"/>
    </source>
</evidence>
<gene>
    <name evidence="2" type="primary">Hypp8694</name>
    <name evidence="2" type="ORF">BLAG_LOCUS10792</name>
</gene>
<dbReference type="Proteomes" id="UP000838412">
    <property type="component" value="Chromosome 17"/>
</dbReference>
<feature type="compositionally biased region" description="Basic and acidic residues" evidence="1">
    <location>
        <begin position="365"/>
        <end position="393"/>
    </location>
</feature>
<name>A0A8J9ZAN5_BRALA</name>
<feature type="region of interest" description="Disordered" evidence="1">
    <location>
        <begin position="357"/>
        <end position="460"/>
    </location>
</feature>
<accession>A0A8J9ZAN5</accession>
<evidence type="ECO:0000256" key="1">
    <source>
        <dbReference type="SAM" id="MobiDB-lite"/>
    </source>
</evidence>
<dbReference type="EMBL" id="OV696702">
    <property type="protein sequence ID" value="CAH1249814.1"/>
    <property type="molecule type" value="Genomic_DNA"/>
</dbReference>
<dbReference type="AlphaFoldDB" id="A0A8J9ZAN5"/>
<reference evidence="2" key="1">
    <citation type="submission" date="2022-01" db="EMBL/GenBank/DDBJ databases">
        <authorList>
            <person name="Braso-Vives M."/>
        </authorList>
    </citation>
    <scope>NUCLEOTIDE SEQUENCE</scope>
</reference>
<feature type="compositionally biased region" description="Basic and acidic residues" evidence="1">
    <location>
        <begin position="451"/>
        <end position="460"/>
    </location>
</feature>
<feature type="compositionally biased region" description="Polar residues" evidence="1">
    <location>
        <begin position="136"/>
        <end position="153"/>
    </location>
</feature>
<dbReference type="OrthoDB" id="6158144at2759"/>